<comment type="caution">
    <text evidence="1">The sequence shown here is derived from an EMBL/GenBank/DDBJ whole genome shotgun (WGS) entry which is preliminary data.</text>
</comment>
<name>A0A6V7TXT4_MELEN</name>
<protein>
    <submittedName>
        <fullName evidence="1">Uncharacterized protein</fullName>
    </submittedName>
</protein>
<dbReference type="EMBL" id="CAJEWN010000021">
    <property type="protein sequence ID" value="CAD2138462.1"/>
    <property type="molecule type" value="Genomic_DNA"/>
</dbReference>
<accession>A0A6V7TXT4</accession>
<dbReference type="Proteomes" id="UP000580250">
    <property type="component" value="Unassembled WGS sequence"/>
</dbReference>
<proteinExistence type="predicted"/>
<evidence type="ECO:0000313" key="2">
    <source>
        <dbReference type="Proteomes" id="UP000580250"/>
    </source>
</evidence>
<gene>
    <name evidence="1" type="ORF">MENT_LOCUS5817</name>
</gene>
<evidence type="ECO:0000313" key="1">
    <source>
        <dbReference type="EMBL" id="CAD2138462.1"/>
    </source>
</evidence>
<organism evidence="1 2">
    <name type="scientific">Meloidogyne enterolobii</name>
    <name type="common">Root-knot nematode worm</name>
    <name type="synonym">Meloidogyne mayaguensis</name>
    <dbReference type="NCBI Taxonomy" id="390850"/>
    <lineage>
        <taxon>Eukaryota</taxon>
        <taxon>Metazoa</taxon>
        <taxon>Ecdysozoa</taxon>
        <taxon>Nematoda</taxon>
        <taxon>Chromadorea</taxon>
        <taxon>Rhabditida</taxon>
        <taxon>Tylenchina</taxon>
        <taxon>Tylenchomorpha</taxon>
        <taxon>Tylenchoidea</taxon>
        <taxon>Meloidogynidae</taxon>
        <taxon>Meloidogyninae</taxon>
        <taxon>Meloidogyne</taxon>
    </lineage>
</organism>
<reference evidence="1 2" key="1">
    <citation type="submission" date="2020-08" db="EMBL/GenBank/DDBJ databases">
        <authorList>
            <person name="Koutsovoulos G."/>
            <person name="Danchin GJ E."/>
        </authorList>
    </citation>
    <scope>NUCLEOTIDE SEQUENCE [LARGE SCALE GENOMIC DNA]</scope>
</reference>
<sequence>MITYIDLSFIAFPNFKINERAENIKVWESNVFNEKFTRFEIANIYDPRIND</sequence>
<dbReference type="AlphaFoldDB" id="A0A6V7TXT4"/>